<evidence type="ECO:0000313" key="2">
    <source>
        <dbReference type="EMBL" id="SFF14951.1"/>
    </source>
</evidence>
<dbReference type="InterPro" id="IPR020835">
    <property type="entry name" value="Catalase_sf"/>
</dbReference>
<dbReference type="Proteomes" id="UP000199645">
    <property type="component" value="Unassembled WGS sequence"/>
</dbReference>
<gene>
    <name evidence="2" type="ORF">SAMN05421541_106413</name>
</gene>
<dbReference type="EMBL" id="FONV01000006">
    <property type="protein sequence ID" value="SFF14951.1"/>
    <property type="molecule type" value="Genomic_DNA"/>
</dbReference>
<protein>
    <recommendedName>
        <fullName evidence="4">Phosphodiesterase</fullName>
    </recommendedName>
</protein>
<feature type="region of interest" description="Disordered" evidence="1">
    <location>
        <begin position="220"/>
        <end position="243"/>
    </location>
</feature>
<evidence type="ECO:0000256" key="1">
    <source>
        <dbReference type="SAM" id="MobiDB-lite"/>
    </source>
</evidence>
<dbReference type="OrthoDB" id="3368165at2"/>
<evidence type="ECO:0008006" key="4">
    <source>
        <dbReference type="Google" id="ProtNLM"/>
    </source>
</evidence>
<dbReference type="SUPFAM" id="SSF56634">
    <property type="entry name" value="Heme-dependent catalase-like"/>
    <property type="match status" value="1"/>
</dbReference>
<dbReference type="AlphaFoldDB" id="A0A1I2GE70"/>
<dbReference type="STRING" id="35752.SAMN05421541_106413"/>
<feature type="compositionally biased region" description="Low complexity" evidence="1">
    <location>
        <begin position="223"/>
        <end position="243"/>
    </location>
</feature>
<organism evidence="2 3">
    <name type="scientific">Actinoplanes philippinensis</name>
    <dbReference type="NCBI Taxonomy" id="35752"/>
    <lineage>
        <taxon>Bacteria</taxon>
        <taxon>Bacillati</taxon>
        <taxon>Actinomycetota</taxon>
        <taxon>Actinomycetes</taxon>
        <taxon>Micromonosporales</taxon>
        <taxon>Micromonosporaceae</taxon>
        <taxon>Actinoplanes</taxon>
    </lineage>
</organism>
<name>A0A1I2GE70_9ACTN</name>
<accession>A0A1I2GE70</accession>
<evidence type="ECO:0000313" key="3">
    <source>
        <dbReference type="Proteomes" id="UP000199645"/>
    </source>
</evidence>
<dbReference type="RefSeq" id="WP_093615503.1">
    <property type="nucleotide sequence ID" value="NZ_BOMT01000025.1"/>
</dbReference>
<sequence>MRLAPLAGAGIAVAVGLRVARSRRQRALHPVGRSMNGELHVWGCLEPTGSDLLDHPARHAVIVRVSKGAGTRRARADVRGLAIRVPGPDRPTDLLLSTVGHGRLGRRLPMPRRTFDAVYGSIAPYRASRRLYLAAGPDPEGTPVGTDIDQVGRHPAELLLHVIRSGNVETVGRLHLGDLLPADTDAALAFDPIRNASPDLRPTGLLHGARALAYRAGQRWRGATPAPDNPSATAATAAGQRVA</sequence>
<keyword evidence="3" id="KW-1185">Reference proteome</keyword>
<dbReference type="GO" id="GO:0020037">
    <property type="term" value="F:heme binding"/>
    <property type="evidence" value="ECO:0007669"/>
    <property type="project" value="InterPro"/>
</dbReference>
<proteinExistence type="predicted"/>
<reference evidence="2 3" key="1">
    <citation type="submission" date="2016-10" db="EMBL/GenBank/DDBJ databases">
        <authorList>
            <person name="de Groot N.N."/>
        </authorList>
    </citation>
    <scope>NUCLEOTIDE SEQUENCE [LARGE SCALE GENOMIC DNA]</scope>
    <source>
        <strain evidence="2 3">DSM 43019</strain>
    </source>
</reference>
<dbReference type="Gene3D" id="2.40.180.10">
    <property type="entry name" value="Catalase core domain"/>
    <property type="match status" value="1"/>
</dbReference>